<feature type="compositionally biased region" description="Polar residues" evidence="1">
    <location>
        <begin position="78"/>
        <end position="92"/>
    </location>
</feature>
<sequence>MMGAPPSALPPIPPNSLHSNEHDNISVASKVGNSQSTMAMSSLLPSPSVETISEWTADGRKTMHNRSISEPDFGRSPKQVNPSSEFSTNMHSKSSVASSRFGLFGSHIFRKTIGWMSKSRQAKLGERNKFYYDEKLKRWVEEGAELPAEEVALPPPPTIASFPNHVPEYNVNNVFATENPSSNGMLETKISNSTEHSPGIPPMPPTQNQFSARGRMGVRSRYVDTFNKGGGMPTASFQSPSTPSVKPVGGAKFFVPSPVSSSEPTADSTESTQEAAGTEDTSTSIMKESSLSPFSSSSFTRQRFPSMDNISSTRSNGLRTPSENGIGSLSSRTRAASWSGSYSDALSHRTTNMQPVGDGLGVPSHLTSISPSPVHPITGLMHSNGSSYGDDLHEVEL</sequence>
<evidence type="ECO:0000313" key="2">
    <source>
        <dbReference type="EMBL" id="JAT62173.1"/>
    </source>
</evidence>
<feature type="compositionally biased region" description="Low complexity" evidence="1">
    <location>
        <begin position="253"/>
        <end position="262"/>
    </location>
</feature>
<dbReference type="GO" id="GO:0007030">
    <property type="term" value="P:Golgi organization"/>
    <property type="evidence" value="ECO:0007669"/>
    <property type="project" value="TreeGrafter"/>
</dbReference>
<feature type="region of interest" description="Disordered" evidence="1">
    <location>
        <begin position="226"/>
        <end position="332"/>
    </location>
</feature>
<feature type="compositionally biased region" description="Low complexity" evidence="1">
    <location>
        <begin position="289"/>
        <end position="306"/>
    </location>
</feature>
<feature type="compositionally biased region" description="Polar residues" evidence="1">
    <location>
        <begin position="308"/>
        <end position="332"/>
    </location>
</feature>
<dbReference type="GO" id="GO:0012507">
    <property type="term" value="C:ER to Golgi transport vesicle membrane"/>
    <property type="evidence" value="ECO:0007669"/>
    <property type="project" value="TreeGrafter"/>
</dbReference>
<dbReference type="AlphaFoldDB" id="A0A1D1Z5I2"/>
<dbReference type="PANTHER" id="PTHR13402:SF6">
    <property type="entry name" value="SECRETORY 16, ISOFORM I"/>
    <property type="match status" value="1"/>
</dbReference>
<dbReference type="GO" id="GO:0070971">
    <property type="term" value="C:endoplasmic reticulum exit site"/>
    <property type="evidence" value="ECO:0007669"/>
    <property type="project" value="TreeGrafter"/>
</dbReference>
<feature type="compositionally biased region" description="Polar residues" evidence="1">
    <location>
        <begin position="235"/>
        <end position="244"/>
    </location>
</feature>
<name>A0A1D1Z5I2_9ARAE</name>
<feature type="region of interest" description="Disordered" evidence="1">
    <location>
        <begin position="1"/>
        <end position="33"/>
    </location>
</feature>
<feature type="compositionally biased region" description="Polar residues" evidence="1">
    <location>
        <begin position="263"/>
        <end position="287"/>
    </location>
</feature>
<feature type="region of interest" description="Disordered" evidence="1">
    <location>
        <begin position="192"/>
        <end position="211"/>
    </location>
</feature>
<gene>
    <name evidence="2" type="primary">SEC16_9</name>
    <name evidence="2" type="ORF">g.96355</name>
</gene>
<dbReference type="GO" id="GO:0070973">
    <property type="term" value="P:protein localization to endoplasmic reticulum exit site"/>
    <property type="evidence" value="ECO:0007669"/>
    <property type="project" value="TreeGrafter"/>
</dbReference>
<proteinExistence type="predicted"/>
<dbReference type="PANTHER" id="PTHR13402">
    <property type="entry name" value="RGPR-RELATED"/>
    <property type="match status" value="1"/>
</dbReference>
<evidence type="ECO:0000256" key="1">
    <source>
        <dbReference type="SAM" id="MobiDB-lite"/>
    </source>
</evidence>
<dbReference type="EMBL" id="GDJX01005763">
    <property type="protein sequence ID" value="JAT62173.1"/>
    <property type="molecule type" value="Transcribed_RNA"/>
</dbReference>
<feature type="region of interest" description="Disordered" evidence="1">
    <location>
        <begin position="64"/>
        <end position="92"/>
    </location>
</feature>
<feature type="compositionally biased region" description="Basic and acidic residues" evidence="1">
    <location>
        <begin position="64"/>
        <end position="75"/>
    </location>
</feature>
<reference evidence="2" key="1">
    <citation type="submission" date="2015-07" db="EMBL/GenBank/DDBJ databases">
        <title>Transcriptome Assembly of Anthurium amnicola.</title>
        <authorList>
            <person name="Suzuki J."/>
        </authorList>
    </citation>
    <scope>NUCLEOTIDE SEQUENCE</scope>
</reference>
<protein>
    <submittedName>
        <fullName evidence="2">COPII coat assembly protein SEC16</fullName>
    </submittedName>
</protein>
<organism evidence="2">
    <name type="scientific">Anthurium amnicola</name>
    <dbReference type="NCBI Taxonomy" id="1678845"/>
    <lineage>
        <taxon>Eukaryota</taxon>
        <taxon>Viridiplantae</taxon>
        <taxon>Streptophyta</taxon>
        <taxon>Embryophyta</taxon>
        <taxon>Tracheophyta</taxon>
        <taxon>Spermatophyta</taxon>
        <taxon>Magnoliopsida</taxon>
        <taxon>Liliopsida</taxon>
        <taxon>Araceae</taxon>
        <taxon>Pothoideae</taxon>
        <taxon>Potheae</taxon>
        <taxon>Anthurium</taxon>
    </lineage>
</organism>
<accession>A0A1D1Z5I2</accession>